<dbReference type="EMBL" id="HBIB01044984">
    <property type="protein sequence ID" value="CAE0267111.1"/>
    <property type="molecule type" value="Transcribed_RNA"/>
</dbReference>
<dbReference type="AlphaFoldDB" id="A0A7S3GIB0"/>
<dbReference type="InterPro" id="IPR011009">
    <property type="entry name" value="Kinase-like_dom_sf"/>
</dbReference>
<gene>
    <name evidence="4" type="ORF">PBIL07802_LOCUS29450</name>
    <name evidence="5" type="ORF">PBIL07802_LOCUS29452</name>
    <name evidence="6" type="ORF">PBIL07802_LOCUS29454</name>
</gene>
<dbReference type="PROSITE" id="PS00108">
    <property type="entry name" value="PROTEIN_KINASE_ST"/>
    <property type="match status" value="1"/>
</dbReference>
<keyword evidence="1" id="KW-0547">Nucleotide-binding</keyword>
<dbReference type="PANTHER" id="PTHR44329:SF298">
    <property type="entry name" value="MIXED LINEAGE KINASE DOMAIN-LIKE PROTEIN"/>
    <property type="match status" value="1"/>
</dbReference>
<dbReference type="Gene3D" id="1.10.510.10">
    <property type="entry name" value="Transferase(Phosphotransferase) domain 1"/>
    <property type="match status" value="1"/>
</dbReference>
<evidence type="ECO:0000313" key="4">
    <source>
        <dbReference type="EMBL" id="CAE0267107.1"/>
    </source>
</evidence>
<keyword evidence="2" id="KW-0067">ATP-binding</keyword>
<evidence type="ECO:0000259" key="3">
    <source>
        <dbReference type="PROSITE" id="PS50011"/>
    </source>
</evidence>
<dbReference type="SUPFAM" id="SSF56112">
    <property type="entry name" value="Protein kinase-like (PK-like)"/>
    <property type="match status" value="1"/>
</dbReference>
<dbReference type="Gene3D" id="3.30.200.20">
    <property type="entry name" value="Phosphorylase Kinase, domain 1"/>
    <property type="match status" value="1"/>
</dbReference>
<dbReference type="GO" id="GO:0005524">
    <property type="term" value="F:ATP binding"/>
    <property type="evidence" value="ECO:0007669"/>
    <property type="project" value="UniProtKB-KW"/>
</dbReference>
<sequence>MEGRLLSGIREYEDVKIGEGASGFLEGQRVFFKAFAADDDVSRMRFINEANVLHTFRNHPNIAYLYGVSTAAQERSSYYLITKQYPYDILDFFDSGADGEVSGEALKQIALKICSTVQFLHEQGLVHGDIKSANVLLSHDLTPKLCDFESVSYGSPAPAAGPAVPLNEVEVRSTAYYLAPEVGFTHPVSYQSDIYSLGILLNELASGDDPTSELGALMRGRPGASIQDLVRQGARPRIDSSVSEELKRIIELCWSPLPDDRPTASEVCYLLNAAAFPDF</sequence>
<dbReference type="EMBL" id="HBIB01044982">
    <property type="protein sequence ID" value="CAE0267109.1"/>
    <property type="molecule type" value="Transcribed_RNA"/>
</dbReference>
<dbReference type="GO" id="GO:0004674">
    <property type="term" value="F:protein serine/threonine kinase activity"/>
    <property type="evidence" value="ECO:0007669"/>
    <property type="project" value="TreeGrafter"/>
</dbReference>
<dbReference type="SMART" id="SM00220">
    <property type="entry name" value="S_TKc"/>
    <property type="match status" value="1"/>
</dbReference>
<dbReference type="EMBL" id="HBIB01044980">
    <property type="protein sequence ID" value="CAE0267107.1"/>
    <property type="molecule type" value="Transcribed_RNA"/>
</dbReference>
<feature type="domain" description="Protein kinase" evidence="3">
    <location>
        <begin position="1"/>
        <end position="276"/>
    </location>
</feature>
<protein>
    <recommendedName>
        <fullName evidence="3">Protein kinase domain-containing protein</fullName>
    </recommendedName>
</protein>
<dbReference type="InterPro" id="IPR000719">
    <property type="entry name" value="Prot_kinase_dom"/>
</dbReference>
<dbReference type="PROSITE" id="PS50011">
    <property type="entry name" value="PROTEIN_KINASE_DOM"/>
    <property type="match status" value="1"/>
</dbReference>
<evidence type="ECO:0000256" key="2">
    <source>
        <dbReference type="ARBA" id="ARBA00022840"/>
    </source>
</evidence>
<evidence type="ECO:0000313" key="5">
    <source>
        <dbReference type="EMBL" id="CAE0267109.1"/>
    </source>
</evidence>
<evidence type="ECO:0000313" key="6">
    <source>
        <dbReference type="EMBL" id="CAE0267111.1"/>
    </source>
</evidence>
<dbReference type="InterPro" id="IPR008271">
    <property type="entry name" value="Ser/Thr_kinase_AS"/>
</dbReference>
<dbReference type="PANTHER" id="PTHR44329">
    <property type="entry name" value="SERINE/THREONINE-PROTEIN KINASE TNNI3K-RELATED"/>
    <property type="match status" value="1"/>
</dbReference>
<dbReference type="InterPro" id="IPR051681">
    <property type="entry name" value="Ser/Thr_Kinases-Pseudokinases"/>
</dbReference>
<dbReference type="PIRSF" id="PIRSF000654">
    <property type="entry name" value="Integrin-linked_kinase"/>
    <property type="match status" value="1"/>
</dbReference>
<proteinExistence type="predicted"/>
<dbReference type="Pfam" id="PF00069">
    <property type="entry name" value="Pkinase"/>
    <property type="match status" value="1"/>
</dbReference>
<organism evidence="5">
    <name type="scientific">Palpitomonas bilix</name>
    <dbReference type="NCBI Taxonomy" id="652834"/>
    <lineage>
        <taxon>Eukaryota</taxon>
        <taxon>Eukaryota incertae sedis</taxon>
    </lineage>
</organism>
<evidence type="ECO:0000256" key="1">
    <source>
        <dbReference type="ARBA" id="ARBA00022741"/>
    </source>
</evidence>
<reference evidence="5" key="1">
    <citation type="submission" date="2021-01" db="EMBL/GenBank/DDBJ databases">
        <authorList>
            <person name="Corre E."/>
            <person name="Pelletier E."/>
            <person name="Niang G."/>
            <person name="Scheremetjew M."/>
            <person name="Finn R."/>
            <person name="Kale V."/>
            <person name="Holt S."/>
            <person name="Cochrane G."/>
            <person name="Meng A."/>
            <person name="Brown T."/>
            <person name="Cohen L."/>
        </authorList>
    </citation>
    <scope>NUCLEOTIDE SEQUENCE</scope>
    <source>
        <strain evidence="5">NIES-2562</strain>
    </source>
</reference>
<name>A0A7S3GIB0_9EUKA</name>
<accession>A0A7S3GIB0</accession>